<evidence type="ECO:0000313" key="8">
    <source>
        <dbReference type="EMBL" id="QEX15286.1"/>
    </source>
</evidence>
<feature type="domain" description="Metallo-beta-lactamase" evidence="7">
    <location>
        <begin position="129"/>
        <end position="346"/>
    </location>
</feature>
<dbReference type="SUPFAM" id="SSF56281">
    <property type="entry name" value="Metallo-hydrolase/oxidoreductase"/>
    <property type="match status" value="1"/>
</dbReference>
<dbReference type="GO" id="GO:0016787">
    <property type="term" value="F:hydrolase activity"/>
    <property type="evidence" value="ECO:0007669"/>
    <property type="project" value="UniProtKB-KW"/>
</dbReference>
<dbReference type="RefSeq" id="WP_225308525.1">
    <property type="nucleotide sequence ID" value="NZ_CP042906.1"/>
</dbReference>
<sequence>MKIIEFGKDGGSSKSTARDRPERMKILEFGDGVRGARPPSGSKIEVRPASTAPQAETKWEPVPAPASSAGLAAVPKTKASRSPFVGSRSLKMHVLDLGKLRLDKNFMVANSTVAMAKNPNPPGKLIDIPVSAYYIEHPDGNVLFDTGCHPDWAGPNGRWPQNLQDVFPVIGPDDCYLPHRLEAMGIGPNQIRHVVLSHLHCDHAGCIEFFRKSNIVVHEDEFAAAATHYAKRDHSTPYALRDVETWIRLDLNWREVGRAEPDRNLVDGVKLLNLGAGHSFGMLGMMVSLRDHANVILASDACYTAENYGPPMKPAGISYDSIGAARTIQRIRSMAEANHAEVWFGHDIPQFESLRKASEGWYE</sequence>
<gene>
    <name evidence="8" type="primary">aiiB</name>
    <name evidence="8" type="ORF">FRZ44_05690</name>
</gene>
<feature type="region of interest" description="Disordered" evidence="6">
    <location>
        <begin position="1"/>
        <end position="74"/>
    </location>
</feature>
<dbReference type="EMBL" id="CP042906">
    <property type="protein sequence ID" value="QEX15286.1"/>
    <property type="molecule type" value="Genomic_DNA"/>
</dbReference>
<keyword evidence="5" id="KW-0862">Zinc</keyword>
<dbReference type="InterPro" id="IPR001279">
    <property type="entry name" value="Metallo-B-lactamas"/>
</dbReference>
<dbReference type="KEGG" id="htq:FRZ44_05690"/>
<feature type="compositionally biased region" description="Basic and acidic residues" evidence="6">
    <location>
        <begin position="16"/>
        <end position="28"/>
    </location>
</feature>
<name>A0A5J6MKL5_9PROT</name>
<evidence type="ECO:0000256" key="5">
    <source>
        <dbReference type="ARBA" id="ARBA00022833"/>
    </source>
</evidence>
<dbReference type="InterPro" id="IPR051013">
    <property type="entry name" value="MBL_superfamily_lactonases"/>
</dbReference>
<evidence type="ECO:0000259" key="7">
    <source>
        <dbReference type="SMART" id="SM00849"/>
    </source>
</evidence>
<dbReference type="PANTHER" id="PTHR42978:SF2">
    <property type="entry name" value="102 KBASES UNSTABLE REGION: FROM 1 TO 119443"/>
    <property type="match status" value="1"/>
</dbReference>
<dbReference type="Proteomes" id="UP000326202">
    <property type="component" value="Chromosome"/>
</dbReference>
<dbReference type="Pfam" id="PF00753">
    <property type="entry name" value="Lactamase_B"/>
    <property type="match status" value="1"/>
</dbReference>
<accession>A0A5J6MKL5</accession>
<keyword evidence="9" id="KW-1185">Reference proteome</keyword>
<evidence type="ECO:0000256" key="4">
    <source>
        <dbReference type="ARBA" id="ARBA00022801"/>
    </source>
</evidence>
<evidence type="ECO:0000313" key="9">
    <source>
        <dbReference type="Proteomes" id="UP000326202"/>
    </source>
</evidence>
<dbReference type="CDD" id="cd07729">
    <property type="entry name" value="AHL_lactonase_MBL-fold"/>
    <property type="match status" value="1"/>
</dbReference>
<organism evidence="8 9">
    <name type="scientific">Hypericibacter terrae</name>
    <dbReference type="NCBI Taxonomy" id="2602015"/>
    <lineage>
        <taxon>Bacteria</taxon>
        <taxon>Pseudomonadati</taxon>
        <taxon>Pseudomonadota</taxon>
        <taxon>Alphaproteobacteria</taxon>
        <taxon>Rhodospirillales</taxon>
        <taxon>Dongiaceae</taxon>
        <taxon>Hypericibacter</taxon>
    </lineage>
</organism>
<dbReference type="GO" id="GO:0046872">
    <property type="term" value="F:metal ion binding"/>
    <property type="evidence" value="ECO:0007669"/>
    <property type="project" value="UniProtKB-KW"/>
</dbReference>
<evidence type="ECO:0000256" key="1">
    <source>
        <dbReference type="ARBA" id="ARBA00001947"/>
    </source>
</evidence>
<dbReference type="Gene3D" id="3.60.15.10">
    <property type="entry name" value="Ribonuclease Z/Hydroxyacylglutathione hydrolase-like"/>
    <property type="match status" value="1"/>
</dbReference>
<comment type="cofactor">
    <cofactor evidence="1">
        <name>Zn(2+)</name>
        <dbReference type="ChEBI" id="CHEBI:29105"/>
    </cofactor>
</comment>
<keyword evidence="3" id="KW-0479">Metal-binding</keyword>
<dbReference type="InterPro" id="IPR036866">
    <property type="entry name" value="RibonucZ/Hydroxyglut_hydro"/>
</dbReference>
<protein>
    <submittedName>
        <fullName evidence="8">N-acyl homoserine lactonase AiiB</fullName>
    </submittedName>
</protein>
<evidence type="ECO:0000256" key="2">
    <source>
        <dbReference type="ARBA" id="ARBA00007749"/>
    </source>
</evidence>
<comment type="similarity">
    <text evidence="2">Belongs to the metallo-beta-lactamase superfamily.</text>
</comment>
<reference evidence="8 9" key="1">
    <citation type="submission" date="2019-08" db="EMBL/GenBank/DDBJ databases">
        <title>Hyperibacter terrae gen. nov., sp. nov. and Hyperibacter viscosus sp. nov., two new members in the family Rhodospirillaceae isolated from the rhizosphere of Hypericum perforatum.</title>
        <authorList>
            <person name="Noviana Z."/>
        </authorList>
    </citation>
    <scope>NUCLEOTIDE SEQUENCE [LARGE SCALE GENOMIC DNA]</scope>
    <source>
        <strain evidence="8 9">R5913</strain>
    </source>
</reference>
<dbReference type="SMART" id="SM00849">
    <property type="entry name" value="Lactamase_B"/>
    <property type="match status" value="1"/>
</dbReference>
<dbReference type="PANTHER" id="PTHR42978">
    <property type="entry name" value="QUORUM-QUENCHING LACTONASE YTNP-RELATED-RELATED"/>
    <property type="match status" value="1"/>
</dbReference>
<keyword evidence="4" id="KW-0378">Hydrolase</keyword>
<dbReference type="AlphaFoldDB" id="A0A5J6MKL5"/>
<evidence type="ECO:0000256" key="3">
    <source>
        <dbReference type="ARBA" id="ARBA00022723"/>
    </source>
</evidence>
<proteinExistence type="inferred from homology"/>
<evidence type="ECO:0000256" key="6">
    <source>
        <dbReference type="SAM" id="MobiDB-lite"/>
    </source>
</evidence>